<dbReference type="PROSITE" id="PS50928">
    <property type="entry name" value="ABC_TM1"/>
    <property type="match status" value="1"/>
</dbReference>
<feature type="transmembrane region" description="Helical" evidence="7">
    <location>
        <begin position="123"/>
        <end position="143"/>
    </location>
</feature>
<evidence type="ECO:0000256" key="7">
    <source>
        <dbReference type="RuleBase" id="RU363032"/>
    </source>
</evidence>
<dbReference type="SUPFAM" id="SSF160964">
    <property type="entry name" value="MalF N-terminal region-like"/>
    <property type="match status" value="1"/>
</dbReference>
<evidence type="ECO:0000256" key="3">
    <source>
        <dbReference type="ARBA" id="ARBA00022475"/>
    </source>
</evidence>
<feature type="transmembrane region" description="Helical" evidence="7">
    <location>
        <begin position="63"/>
        <end position="85"/>
    </location>
</feature>
<dbReference type="EMBL" id="CP120988">
    <property type="protein sequence ID" value="WLQ58677.1"/>
    <property type="molecule type" value="Genomic_DNA"/>
</dbReference>
<accession>A0ABY9IXF1</accession>
<dbReference type="InterPro" id="IPR035906">
    <property type="entry name" value="MetI-like_sf"/>
</dbReference>
<dbReference type="Pfam" id="PF00528">
    <property type="entry name" value="BPD_transp_1"/>
    <property type="match status" value="1"/>
</dbReference>
<feature type="transmembrane region" description="Helical" evidence="7">
    <location>
        <begin position="453"/>
        <end position="475"/>
    </location>
</feature>
<keyword evidence="5 7" id="KW-1133">Transmembrane helix</keyword>
<evidence type="ECO:0000256" key="5">
    <source>
        <dbReference type="ARBA" id="ARBA00022989"/>
    </source>
</evidence>
<evidence type="ECO:0000259" key="9">
    <source>
        <dbReference type="PROSITE" id="PS50928"/>
    </source>
</evidence>
<feature type="transmembrane region" description="Helical" evidence="7">
    <location>
        <begin position="155"/>
        <end position="176"/>
    </location>
</feature>
<evidence type="ECO:0000256" key="8">
    <source>
        <dbReference type="SAM" id="MobiDB-lite"/>
    </source>
</evidence>
<reference evidence="10 11" key="1">
    <citation type="submission" date="2023-03" db="EMBL/GenBank/DDBJ databases">
        <title>Isolation and description of six Streptomyces strains from soil environments, able to metabolize different microbial glucans.</title>
        <authorList>
            <person name="Widen T."/>
            <person name="Larsbrink J."/>
        </authorList>
    </citation>
    <scope>NUCLEOTIDE SEQUENCE [LARGE SCALE GENOMIC DNA]</scope>
    <source>
        <strain evidence="10 11">Alt2</strain>
    </source>
</reference>
<dbReference type="InterPro" id="IPR000515">
    <property type="entry name" value="MetI-like"/>
</dbReference>
<keyword evidence="4 7" id="KW-0812">Transmembrane</keyword>
<evidence type="ECO:0000256" key="4">
    <source>
        <dbReference type="ARBA" id="ARBA00022692"/>
    </source>
</evidence>
<feature type="domain" description="ABC transmembrane type-1" evidence="9">
    <location>
        <begin position="119"/>
        <end position="474"/>
    </location>
</feature>
<comment type="similarity">
    <text evidence="7">Belongs to the binding-protein-dependent transport system permease family.</text>
</comment>
<keyword evidence="2 7" id="KW-0813">Transport</keyword>
<feature type="compositionally biased region" description="Pro residues" evidence="8">
    <location>
        <begin position="28"/>
        <end position="46"/>
    </location>
</feature>
<dbReference type="PANTHER" id="PTHR43227:SF8">
    <property type="entry name" value="DIACETYLCHITOBIOSE UPTAKE SYSTEM PERMEASE PROTEIN DASB"/>
    <property type="match status" value="1"/>
</dbReference>
<dbReference type="CDD" id="cd06261">
    <property type="entry name" value="TM_PBP2"/>
    <property type="match status" value="1"/>
</dbReference>
<feature type="transmembrane region" description="Helical" evidence="7">
    <location>
        <begin position="355"/>
        <end position="375"/>
    </location>
</feature>
<sequence length="484" mass="50936">MTTAAAGGADEALPADKQPPGGTSVPAPRKPVPGEPTPGQPVPGGPPLRKVPSRRSVTGTRRIIAALFLLPALVLLGALVVYPIVYSVYRSFFDQAGTGFAGFDNYKALFTDDTIRTAVKNNAIWVVFAPTVATALGLIFAVLTERIRWGTAFKLIVFMPMAISMLAAGIIFRLVYDAAPERGVANAVWVGVHDTFAESAGFPKAHPLPVHPLKAADGGSFVTKVPVRAGEPVQLPLVGVLPAKMPTDAKPARAPQTGGDGRITGTAWLDFTKGGGGKPNVIDAKELGLKGIKVEAVKDGKVVASATAGADGVFTLPASADGAELRLPASNFKEPYNGVDWLGPSFVTPGIIGSYVWMWAGFAMVLIAAGLAGLPRELLEAARVDGANEWQVFRRITVPMLAPVLAVVLVTLMINVLKVFDLVFIIAPGSSQDDANVLALQLYRSSFGTDADLGIGSAIAVLLLLLVVPVMLFNIRRIRKEGRR</sequence>
<comment type="subcellular location">
    <subcellularLocation>
        <location evidence="1 7">Cell membrane</location>
        <topology evidence="1 7">Multi-pass membrane protein</topology>
    </subcellularLocation>
</comment>
<evidence type="ECO:0000256" key="6">
    <source>
        <dbReference type="ARBA" id="ARBA00023136"/>
    </source>
</evidence>
<keyword evidence="3" id="KW-1003">Cell membrane</keyword>
<dbReference type="Gene3D" id="1.10.3720.10">
    <property type="entry name" value="MetI-like"/>
    <property type="match status" value="2"/>
</dbReference>
<protein>
    <submittedName>
        <fullName evidence="10">Sugar ABC transporter permease</fullName>
    </submittedName>
</protein>
<evidence type="ECO:0000256" key="1">
    <source>
        <dbReference type="ARBA" id="ARBA00004651"/>
    </source>
</evidence>
<feature type="transmembrane region" description="Helical" evidence="7">
    <location>
        <begin position="396"/>
        <end position="417"/>
    </location>
</feature>
<proteinExistence type="inferred from homology"/>
<feature type="region of interest" description="Disordered" evidence="8">
    <location>
        <begin position="1"/>
        <end position="54"/>
    </location>
</feature>
<dbReference type="InterPro" id="IPR050809">
    <property type="entry name" value="UgpAE/MalFG_permease"/>
</dbReference>
<dbReference type="Proteomes" id="UP001235744">
    <property type="component" value="Chromosome"/>
</dbReference>
<keyword evidence="11" id="KW-1185">Reference proteome</keyword>
<evidence type="ECO:0000313" key="11">
    <source>
        <dbReference type="Proteomes" id="UP001235744"/>
    </source>
</evidence>
<evidence type="ECO:0000313" key="10">
    <source>
        <dbReference type="EMBL" id="WLQ58677.1"/>
    </source>
</evidence>
<evidence type="ECO:0000256" key="2">
    <source>
        <dbReference type="ARBA" id="ARBA00022448"/>
    </source>
</evidence>
<organism evidence="10 11">
    <name type="scientific">Streptomyces poriferorum</name>
    <dbReference type="NCBI Taxonomy" id="2798799"/>
    <lineage>
        <taxon>Bacteria</taxon>
        <taxon>Bacillati</taxon>
        <taxon>Actinomycetota</taxon>
        <taxon>Actinomycetes</taxon>
        <taxon>Kitasatosporales</taxon>
        <taxon>Streptomycetaceae</taxon>
        <taxon>Streptomyces</taxon>
    </lineage>
</organism>
<keyword evidence="6 7" id="KW-0472">Membrane</keyword>
<name>A0ABY9IXF1_9ACTN</name>
<gene>
    <name evidence="10" type="ORF">P8A19_26055</name>
</gene>
<dbReference type="SUPFAM" id="SSF161098">
    <property type="entry name" value="MetI-like"/>
    <property type="match status" value="1"/>
</dbReference>
<dbReference type="PANTHER" id="PTHR43227">
    <property type="entry name" value="BLL4140 PROTEIN"/>
    <property type="match status" value="1"/>
</dbReference>